<reference evidence="2 3" key="1">
    <citation type="submission" date="2022-08" db="EMBL/GenBank/DDBJ databases">
        <title>Reclassification of Massilia species as members of the genera Telluria, Duganella, Pseudoduganella, Mokoshia gen. nov. and Zemynaea gen. nov. using orthogonal and non-orthogonal genome-based approaches.</title>
        <authorList>
            <person name="Bowman J.P."/>
        </authorList>
    </citation>
    <scope>NUCLEOTIDE SEQUENCE [LARGE SCALE GENOMIC DNA]</scope>
    <source>
        <strain evidence="2 3">JCM 31607</strain>
    </source>
</reference>
<gene>
    <name evidence="2" type="ORF">NX773_21920</name>
</gene>
<proteinExistence type="predicted"/>
<keyword evidence="1" id="KW-0732">Signal</keyword>
<name>A0ABT2BSI9_9BURK</name>
<evidence type="ECO:0000313" key="2">
    <source>
        <dbReference type="EMBL" id="MCS0610833.1"/>
    </source>
</evidence>
<evidence type="ECO:0000313" key="3">
    <source>
        <dbReference type="Proteomes" id="UP001205861"/>
    </source>
</evidence>
<dbReference type="NCBIfam" id="NF038032">
    <property type="entry name" value="CehA_McbA_metalo"/>
    <property type="match status" value="1"/>
</dbReference>
<dbReference type="RefSeq" id="WP_258858370.1">
    <property type="nucleotide sequence ID" value="NZ_JANUGV010000009.1"/>
</dbReference>
<accession>A0ABT2BSI9</accession>
<dbReference type="InterPro" id="IPR016195">
    <property type="entry name" value="Pol/histidinol_Pase-like"/>
</dbReference>
<feature type="chain" id="PRO_5046153403" evidence="1">
    <location>
        <begin position="23"/>
        <end position="552"/>
    </location>
</feature>
<dbReference type="EMBL" id="JANUGV010000009">
    <property type="protein sequence ID" value="MCS0610833.1"/>
    <property type="molecule type" value="Genomic_DNA"/>
</dbReference>
<sequence>MKTSIFSPIPFVLFAACACAVAAPAPVEHGEFEATLYAPFAGDPAAPPGHRDARNFTLTFDFPGLSQPKQVDWRLDLLAPGGKPVKTWRGMRAMRQVPVNIDVHWDGTVAGTRARAGVYTARMRASVRGAPPEEAVEQAWPVEVGPVAPLTMPRFDALPTARTVRQPQAAPSTASLPYTVYLGNLHSQTNHSDGGAELAACDGAQQPQAGRYGPTDAYAYARGRGLDLLMTSEHNHMYDGSDGSNPNADAAKAKALFHGGLDAASAFSGAHPGFLAIYGLEWGVISNGGHLNIFNATELLGWEKNAGGELVADTFTARSDYGALYTLMKQRGWVGQFNHPSVSGQFVVNGVALGYTPDGDQAMALCEVLNSTAFSNNDSETETRRSSFEMACNKLLEAGYHVAFSSDQDNHCANWGVSYTNRTGVLVPAGTPLTLGSFLDAVRARRVFATMDKGSQLVLTANGHLMGERFASSGPLTLVANFANDAGKTVAAVAIMEGVPGRNGTVTQLSATATTTFTPTPGEHFYYAKVTQSDGNVLWSAPVWVTQAGSKP</sequence>
<evidence type="ECO:0000256" key="1">
    <source>
        <dbReference type="SAM" id="SignalP"/>
    </source>
</evidence>
<organism evidence="2 3">
    <name type="scientific">Massilia solisilvae</name>
    <dbReference type="NCBI Taxonomy" id="1811225"/>
    <lineage>
        <taxon>Bacteria</taxon>
        <taxon>Pseudomonadati</taxon>
        <taxon>Pseudomonadota</taxon>
        <taxon>Betaproteobacteria</taxon>
        <taxon>Burkholderiales</taxon>
        <taxon>Oxalobacteraceae</taxon>
        <taxon>Telluria group</taxon>
        <taxon>Massilia</taxon>
    </lineage>
</organism>
<dbReference type="Gene3D" id="3.20.20.140">
    <property type="entry name" value="Metal-dependent hydrolases"/>
    <property type="match status" value="1"/>
</dbReference>
<protein>
    <submittedName>
        <fullName evidence="2">CehA/McbA family metallohydrolase</fullName>
    </submittedName>
</protein>
<keyword evidence="3" id="KW-1185">Reference proteome</keyword>
<dbReference type="Proteomes" id="UP001205861">
    <property type="component" value="Unassembled WGS sequence"/>
</dbReference>
<dbReference type="SUPFAM" id="SSF89550">
    <property type="entry name" value="PHP domain-like"/>
    <property type="match status" value="1"/>
</dbReference>
<feature type="signal peptide" evidence="1">
    <location>
        <begin position="1"/>
        <end position="22"/>
    </location>
</feature>
<dbReference type="PROSITE" id="PS51257">
    <property type="entry name" value="PROKAR_LIPOPROTEIN"/>
    <property type="match status" value="1"/>
</dbReference>
<comment type="caution">
    <text evidence="2">The sequence shown here is derived from an EMBL/GenBank/DDBJ whole genome shotgun (WGS) entry which is preliminary data.</text>
</comment>